<protein>
    <submittedName>
        <fullName evidence="1">Uncharacterized protein</fullName>
    </submittedName>
</protein>
<evidence type="ECO:0000313" key="2">
    <source>
        <dbReference type="Proteomes" id="UP000663881"/>
    </source>
</evidence>
<name>A0A820F4M9_9BILA</name>
<proteinExistence type="predicted"/>
<sequence>KKLSLSPNIYLSSLLLAQYFQGKSFDVIQSQMKYFLKVANKSSDPKEEFHVYASGNLCFQISNLVSNWDKVNKAKGKHTQFQIL</sequence>
<reference evidence="1" key="1">
    <citation type="submission" date="2021-02" db="EMBL/GenBank/DDBJ databases">
        <authorList>
            <person name="Nowell W R."/>
        </authorList>
    </citation>
    <scope>NUCLEOTIDE SEQUENCE</scope>
</reference>
<dbReference type="AlphaFoldDB" id="A0A820F4M9"/>
<dbReference type="EMBL" id="CAJOAY010012727">
    <property type="protein sequence ID" value="CAF4255805.1"/>
    <property type="molecule type" value="Genomic_DNA"/>
</dbReference>
<dbReference type="Proteomes" id="UP000663881">
    <property type="component" value="Unassembled WGS sequence"/>
</dbReference>
<comment type="caution">
    <text evidence="1">The sequence shown here is derived from an EMBL/GenBank/DDBJ whole genome shotgun (WGS) entry which is preliminary data.</text>
</comment>
<evidence type="ECO:0000313" key="1">
    <source>
        <dbReference type="EMBL" id="CAF4255805.1"/>
    </source>
</evidence>
<accession>A0A820F4M9</accession>
<organism evidence="1 2">
    <name type="scientific">Adineta steineri</name>
    <dbReference type="NCBI Taxonomy" id="433720"/>
    <lineage>
        <taxon>Eukaryota</taxon>
        <taxon>Metazoa</taxon>
        <taxon>Spiralia</taxon>
        <taxon>Gnathifera</taxon>
        <taxon>Rotifera</taxon>
        <taxon>Eurotatoria</taxon>
        <taxon>Bdelloidea</taxon>
        <taxon>Adinetida</taxon>
        <taxon>Adinetidae</taxon>
        <taxon>Adineta</taxon>
    </lineage>
</organism>
<gene>
    <name evidence="1" type="ORF">OKA104_LOCUS43851</name>
</gene>
<feature type="non-terminal residue" evidence="1">
    <location>
        <position position="1"/>
    </location>
</feature>